<proteinExistence type="predicted"/>
<dbReference type="PANTHER" id="PTHR31084">
    <property type="entry name" value="ALPHA-L-FUCOSIDASE 2"/>
    <property type="match status" value="1"/>
</dbReference>
<feature type="compositionally biased region" description="Polar residues" evidence="2">
    <location>
        <begin position="102"/>
        <end position="113"/>
    </location>
</feature>
<dbReference type="STRING" id="537013.CLOSTMETH_00813"/>
<dbReference type="Pfam" id="PF00754">
    <property type="entry name" value="F5_F8_type_C"/>
    <property type="match status" value="1"/>
</dbReference>
<dbReference type="Gene3D" id="1.50.10.10">
    <property type="match status" value="1"/>
</dbReference>
<dbReference type="Pfam" id="PF22124">
    <property type="entry name" value="Glyco_hydro_95_cat"/>
    <property type="match status" value="1"/>
</dbReference>
<evidence type="ECO:0000313" key="8">
    <source>
        <dbReference type="EMBL" id="EEG31503.1"/>
    </source>
</evidence>
<accession>C0EAF8</accession>
<dbReference type="InterPro" id="IPR049053">
    <property type="entry name" value="AFCA-like_C"/>
</dbReference>
<dbReference type="SUPFAM" id="SSF48208">
    <property type="entry name" value="Six-hairpin glycosidases"/>
    <property type="match status" value="1"/>
</dbReference>
<dbReference type="Gene3D" id="1.20.1270.90">
    <property type="entry name" value="AF1782-like"/>
    <property type="match status" value="1"/>
</dbReference>
<keyword evidence="1" id="KW-0326">Glycosidase</keyword>
<dbReference type="Pfam" id="PF13290">
    <property type="entry name" value="CHB_HEX_C_1"/>
    <property type="match status" value="1"/>
</dbReference>
<keyword evidence="9" id="KW-1185">Reference proteome</keyword>
<dbReference type="InterPro" id="IPR013780">
    <property type="entry name" value="Glyco_hydro_b"/>
</dbReference>
<comment type="caution">
    <text evidence="8">The sequence shown here is derived from an EMBL/GenBank/DDBJ whole genome shotgun (WGS) entry which is preliminary data.</text>
</comment>
<evidence type="ECO:0000259" key="6">
    <source>
        <dbReference type="Pfam" id="PF21307"/>
    </source>
</evidence>
<dbReference type="InterPro" id="IPR027414">
    <property type="entry name" value="GH95_N_dom"/>
</dbReference>
<reference evidence="8 9" key="2">
    <citation type="submission" date="2009-02" db="EMBL/GenBank/DDBJ databases">
        <title>Draft genome sequence of Clostridium methylpentosum (DSM 5476).</title>
        <authorList>
            <person name="Sudarsanam P."/>
            <person name="Ley R."/>
            <person name="Guruge J."/>
            <person name="Turnbaugh P.J."/>
            <person name="Mahowald M."/>
            <person name="Liep D."/>
            <person name="Gordon J."/>
        </authorList>
    </citation>
    <scope>NUCLEOTIDE SEQUENCE [LARGE SCALE GENOMIC DNA]</scope>
    <source>
        <strain evidence="8 9">DSM 5476</strain>
    </source>
</reference>
<dbReference type="InterPro" id="IPR008979">
    <property type="entry name" value="Galactose-bd-like_sf"/>
</dbReference>
<keyword evidence="1" id="KW-0378">Hydrolase</keyword>
<dbReference type="Gene3D" id="2.60.120.260">
    <property type="entry name" value="Galactose-binding domain-like"/>
    <property type="match status" value="1"/>
</dbReference>
<protein>
    <submittedName>
        <fullName evidence="8">F5/8 type C domain protein</fullName>
    </submittedName>
</protein>
<evidence type="ECO:0000313" key="9">
    <source>
        <dbReference type="Proteomes" id="UP000003340"/>
    </source>
</evidence>
<dbReference type="GO" id="GO:0004560">
    <property type="term" value="F:alpha-L-fucosidase activity"/>
    <property type="evidence" value="ECO:0007669"/>
    <property type="project" value="TreeGrafter"/>
</dbReference>
<dbReference type="Pfam" id="PF21307">
    <property type="entry name" value="Glyco_hydro_95_C"/>
    <property type="match status" value="1"/>
</dbReference>
<dbReference type="EMBL" id="ACEC01000032">
    <property type="protein sequence ID" value="EEG31503.1"/>
    <property type="molecule type" value="Genomic_DNA"/>
</dbReference>
<dbReference type="PANTHER" id="PTHR31084:SF19">
    <property type="entry name" value="GLYCOSYL HYDROLASE FAMILY 95 N-TERMINAL DOMAIN-CONTAINING PROTEIN"/>
    <property type="match status" value="1"/>
</dbReference>
<dbReference type="Gene3D" id="2.60.40.1180">
    <property type="entry name" value="Golgi alpha-mannosidase II"/>
    <property type="match status" value="1"/>
</dbReference>
<dbReference type="eggNOG" id="COG3669">
    <property type="taxonomic scope" value="Bacteria"/>
</dbReference>
<dbReference type="InterPro" id="IPR054363">
    <property type="entry name" value="GH95_cat"/>
</dbReference>
<evidence type="ECO:0000259" key="7">
    <source>
        <dbReference type="Pfam" id="PF22124"/>
    </source>
</evidence>
<evidence type="ECO:0000259" key="4">
    <source>
        <dbReference type="Pfam" id="PF13290"/>
    </source>
</evidence>
<dbReference type="InterPro" id="IPR000421">
    <property type="entry name" value="FA58C"/>
</dbReference>
<evidence type="ECO:0000256" key="1">
    <source>
        <dbReference type="ARBA" id="ARBA00023295"/>
    </source>
</evidence>
<dbReference type="GO" id="GO:0005975">
    <property type="term" value="P:carbohydrate metabolic process"/>
    <property type="evidence" value="ECO:0007669"/>
    <property type="project" value="InterPro"/>
</dbReference>
<reference evidence="8 9" key="1">
    <citation type="submission" date="2009-01" db="EMBL/GenBank/DDBJ databases">
        <authorList>
            <person name="Fulton L."/>
            <person name="Clifton S."/>
            <person name="Fulton B."/>
            <person name="Xu J."/>
            <person name="Minx P."/>
            <person name="Pepin K.H."/>
            <person name="Johnson M."/>
            <person name="Bhonagiri V."/>
            <person name="Nash W.E."/>
            <person name="Mardis E.R."/>
            <person name="Wilson R.K."/>
        </authorList>
    </citation>
    <scope>NUCLEOTIDE SEQUENCE [LARGE SCALE GENOMIC DNA]</scope>
    <source>
        <strain evidence="8 9">DSM 5476</strain>
    </source>
</reference>
<dbReference type="Proteomes" id="UP000003340">
    <property type="component" value="Unassembled WGS sequence"/>
</dbReference>
<dbReference type="InterPro" id="IPR008928">
    <property type="entry name" value="6-hairpin_glycosidase_sf"/>
</dbReference>
<gene>
    <name evidence="8" type="ORF">CLOSTMETH_00813</name>
</gene>
<sequence>MKKKILAALLAAAMLMSAMGTSVSAFEIGNSQPAGVTSVRNTNPLRLWYTKPAPVNTDSKQWQYTVLPLGNGYMGGMVFGGISKERVHFNEKSMWTGGPSASRPNHNGSNRTEPVTTEWLDEFRAELDDKTNDVWGLSSSAGNNKLLDLIRGPKRDNWDNGMGMYQDFGDIYMDFARAGITDDMAENYVRDLDLTTALSTVSYDIGGVHYTREYFNSYPDNVLAMRLNASEAGKLTFDASITPASSTSSTNRTVTAEGDIITLRGQIRDNQLQYEAQLKVLNEGGTLKANEDGTISIDGADSVTLILACGTDYKNEWPKYRGEDPHEAISARIDNAADKGFDALYQTHLEDYQELFSRVDLDLGEELPNIPTDELIQNYRDGEHNKSLEVLTYQMGRYLTIAGSRENTLPTNLNGVWMIGSASQFWNADYHFNVNFQMNYWPTMAANLAECMLPYNDYMESLVEPGRVTAGATAGLSTEPGTPIGEGNGFNAHTVNNIFGTTGPYQVQEFGWTLGGASWALENSYDYYAYTQDEDYLRDKIYPMLKEQATFYSKFLWHSDYQNRLVVGPSVSPEQGPTTNGSTFDQSIAWEAFEEAINASEALGVDEDLRATWAEMQSQLNPIIVGDEGQIKEWYEETTIGKAQAGDLDEVNIPNYNAGYAGPHRHISHLVGLFPGTLINENTPEWLEAAKYSLEKKGFKATGWSKAHKLNTWARTKDAENTYKMVQAMLSSNYAGIMDNLFASHGQGTNHEGTPVFQIEANYGYTSGINEMLVQSQLGYVDMLPAIPEAWDEGSVEGIVARGNFELDMEWSNNSADRFVILSRAGGTFTGQYKDLASYTVKTADGTPVETTKLSDDKISFETVKGESYVIDFNTTPVKLENQIKVANELLAQMDTDLLSTAKQVLTDCIVASQEIVDNEQSDKYYEQTKLLSSACKTAQSAIELNTTLTDAQAFYNELDPNADWATLRRYTETLAEELSNATAALQNSEATSETYTAALTALTTAVDNIKGLDAQLTVTFTPNSGQVVSGDLVTMSCPFEDLQIRYTTDGNDPFSFSNIYTGPIAVKNGGMTVKAALYNGTVQMSDVFTAVYTTAVKENVAPTATEVVESDYYNNSAYYNGRKAVDGSTSTRWATNNGTQSATLELTFENPVTVDSAAINQYYYSSSNDIKNFNIEYWNGEEWIAALTGGSMGTARKEFSFDEFTANKIRLNIIDGSNPSIYEFELFKPVVFEETETNKTILSKVIDSAAAAIESGEVDNAIQSVRESFMATYNYAVAVNENPTSDQETIDRAWVSLMTEIHKLGLIAGDKTTLQEHYDFYSALDLELYIDGAEKDNFIAALDAALKVLNDGDAMEAEIQAADSALIAAADALVKRGDKEALQNAVDLTVNYDENDYAKGWDAFVAARDAANEVLGNKNATQEEVDSALDTLINAMLDLRYKADKSILNKLTKQAEAIDLTGFSKASVDAFNAALANAKAAAADPTLSTDEQDVVNKAVSDLSEAIKGLTYADGTPADIQVNGDGSITGNSASAKTGETTPIAMAVAALLLAGGAAVVLKKEKH</sequence>
<evidence type="ECO:0000256" key="2">
    <source>
        <dbReference type="SAM" id="MobiDB-lite"/>
    </source>
</evidence>
<dbReference type="HOGENOM" id="CLU_001365_0_0_9"/>
<dbReference type="NCBIfam" id="TIGR01167">
    <property type="entry name" value="LPXTG_anchor"/>
    <property type="match status" value="1"/>
</dbReference>
<organism evidence="8 9">
    <name type="scientific">[Clostridium] methylpentosum DSM 5476</name>
    <dbReference type="NCBI Taxonomy" id="537013"/>
    <lineage>
        <taxon>Bacteria</taxon>
        <taxon>Bacillati</taxon>
        <taxon>Bacillota</taxon>
        <taxon>Clostridia</taxon>
        <taxon>Eubacteriales</taxon>
        <taxon>Oscillospiraceae</taxon>
        <taxon>Oscillospiraceae incertae sedis</taxon>
    </lineage>
</organism>
<dbReference type="Gene3D" id="1.20.1270.70">
    <property type="entry name" value="Designed single chain three-helix bundle"/>
    <property type="match status" value="1"/>
</dbReference>
<dbReference type="Pfam" id="PF14498">
    <property type="entry name" value="Glyco_hyd_65N_2"/>
    <property type="match status" value="1"/>
</dbReference>
<feature type="domain" description="Alpha fucosidase A-like C-terminal" evidence="6">
    <location>
        <begin position="775"/>
        <end position="871"/>
    </location>
</feature>
<feature type="domain" description="Glycosyl hydrolase family 95 N-terminal" evidence="5">
    <location>
        <begin position="47"/>
        <end position="315"/>
    </location>
</feature>
<dbReference type="Pfam" id="PF07554">
    <property type="entry name" value="FIVAR"/>
    <property type="match status" value="3"/>
</dbReference>
<evidence type="ECO:0000259" key="3">
    <source>
        <dbReference type="Pfam" id="PF00754"/>
    </source>
</evidence>
<dbReference type="SUPFAM" id="SSF49785">
    <property type="entry name" value="Galactose-binding domain-like"/>
    <property type="match status" value="1"/>
</dbReference>
<dbReference type="Gene3D" id="2.70.98.50">
    <property type="entry name" value="putative glycoside hydrolase family protein from bacillus halodurans"/>
    <property type="match status" value="1"/>
</dbReference>
<feature type="domain" description="F5/8 type C" evidence="3">
    <location>
        <begin position="1116"/>
        <end position="1218"/>
    </location>
</feature>
<feature type="domain" description="Glycosyl hydrolase family 95 catalytic" evidence="7">
    <location>
        <begin position="341"/>
        <end position="773"/>
    </location>
</feature>
<dbReference type="eggNOG" id="COG1538">
    <property type="taxonomic scope" value="Bacteria"/>
</dbReference>
<evidence type="ECO:0000259" key="5">
    <source>
        <dbReference type="Pfam" id="PF14498"/>
    </source>
</evidence>
<dbReference type="InterPro" id="IPR012341">
    <property type="entry name" value="6hp_glycosidase-like_sf"/>
</dbReference>
<dbReference type="InterPro" id="IPR059177">
    <property type="entry name" value="GH29D-like_dom"/>
</dbReference>
<name>C0EAF8_9FIRM</name>
<feature type="region of interest" description="Disordered" evidence="2">
    <location>
        <begin position="93"/>
        <end position="113"/>
    </location>
</feature>
<dbReference type="eggNOG" id="COG1554">
    <property type="taxonomic scope" value="Bacteria"/>
</dbReference>
<feature type="domain" description="GH29D-like beta-sandwich" evidence="4">
    <location>
        <begin position="1023"/>
        <end position="1090"/>
    </location>
</feature>